<comment type="caution">
    <text evidence="2">The sequence shown here is derived from an EMBL/GenBank/DDBJ whole genome shotgun (WGS) entry which is preliminary data.</text>
</comment>
<dbReference type="Gene3D" id="3.40.50.1240">
    <property type="entry name" value="Phosphoglycerate mutase-like"/>
    <property type="match status" value="1"/>
</dbReference>
<dbReference type="SUPFAM" id="SSF53254">
    <property type="entry name" value="Phosphoglycerate mutase-like"/>
    <property type="match status" value="1"/>
</dbReference>
<protein>
    <recommendedName>
        <fullName evidence="4">Histidine phosphatase family protein</fullName>
    </recommendedName>
</protein>
<dbReference type="InterPro" id="IPR029033">
    <property type="entry name" value="His_PPase_superfam"/>
</dbReference>
<evidence type="ECO:0008006" key="4">
    <source>
        <dbReference type="Google" id="ProtNLM"/>
    </source>
</evidence>
<dbReference type="Pfam" id="PF00300">
    <property type="entry name" value="His_Phos_1"/>
    <property type="match status" value="1"/>
</dbReference>
<evidence type="ECO:0000256" key="1">
    <source>
        <dbReference type="SAM" id="MobiDB-lite"/>
    </source>
</evidence>
<dbReference type="InterPro" id="IPR013078">
    <property type="entry name" value="His_Pase_superF_clade-1"/>
</dbReference>
<dbReference type="SMART" id="SM00855">
    <property type="entry name" value="PGAM"/>
    <property type="match status" value="1"/>
</dbReference>
<name>A0ABY1WPS2_9GAMM</name>
<evidence type="ECO:0000313" key="3">
    <source>
        <dbReference type="Proteomes" id="UP000292544"/>
    </source>
</evidence>
<proteinExistence type="predicted"/>
<reference evidence="3" key="1">
    <citation type="submission" date="2019-02" db="EMBL/GenBank/DDBJ databases">
        <title>Draft genome sequence of Muricauda sp. 176CP4-71.</title>
        <authorList>
            <person name="Park J.-S."/>
        </authorList>
    </citation>
    <scope>NUCLEOTIDE SEQUENCE [LARGE SCALE GENOMIC DNA]</scope>
    <source>
        <strain evidence="3">176GS2-150</strain>
    </source>
</reference>
<feature type="region of interest" description="Disordered" evidence="1">
    <location>
        <begin position="168"/>
        <end position="188"/>
    </location>
</feature>
<dbReference type="Proteomes" id="UP000292544">
    <property type="component" value="Unassembled WGS sequence"/>
</dbReference>
<keyword evidence="3" id="KW-1185">Reference proteome</keyword>
<accession>A0ABY1WPS2</accession>
<sequence>MKFTISKNGIRLLSIISLYVGSSLYSFAQPDLIYLLRHAPKQTDAIDSKNPPISADGEKLAQQLAVRLKDEQISAVISSHLLRTQQTAQPTANAHQLTVTIPSQATSLTAHVDEVEALAMAQDGVVLIVGHSNTVPMLIEKLGGPPLANLSENAYGDLFILRLTPDPTPSSTLSPKVGPKLQQERLSW</sequence>
<organism evidence="2 3">
    <name type="scientific">Corallincola spongiicola</name>
    <dbReference type="NCBI Taxonomy" id="2520508"/>
    <lineage>
        <taxon>Bacteria</taxon>
        <taxon>Pseudomonadati</taxon>
        <taxon>Pseudomonadota</taxon>
        <taxon>Gammaproteobacteria</taxon>
        <taxon>Alteromonadales</taxon>
        <taxon>Psychromonadaceae</taxon>
        <taxon>Corallincola</taxon>
    </lineage>
</organism>
<dbReference type="EMBL" id="SHLY01000003">
    <property type="protein sequence ID" value="TAA45989.1"/>
    <property type="molecule type" value="Genomic_DNA"/>
</dbReference>
<evidence type="ECO:0000313" key="2">
    <source>
        <dbReference type="EMBL" id="TAA45989.1"/>
    </source>
</evidence>
<dbReference type="RefSeq" id="WP_130566905.1">
    <property type="nucleotide sequence ID" value="NZ_SHLY01000003.1"/>
</dbReference>
<dbReference type="CDD" id="cd07067">
    <property type="entry name" value="HP_PGM_like"/>
    <property type="match status" value="1"/>
</dbReference>
<gene>
    <name evidence="2" type="ORF">EXY25_11630</name>
</gene>